<evidence type="ECO:0000256" key="1">
    <source>
        <dbReference type="ARBA" id="ARBA00006484"/>
    </source>
</evidence>
<dbReference type="InterPro" id="IPR020904">
    <property type="entry name" value="Sc_DH/Rdtase_CS"/>
</dbReference>
<dbReference type="PROSITE" id="PS00061">
    <property type="entry name" value="ADH_SHORT"/>
    <property type="match status" value="1"/>
</dbReference>
<keyword evidence="2" id="KW-0560">Oxidoreductase</keyword>
<dbReference type="PANTHER" id="PTHR24322">
    <property type="entry name" value="PKSB"/>
    <property type="match status" value="1"/>
</dbReference>
<sequence>MSRTVSGARVLITGAAQGLGRLYAERAVAEGAAAVILWDRDSAALAATAAALVQRAGTATQIAPYVLDISDLGAIAQTAQRVRTEIGDPDIVINNAGIARAALFWDHSNGDDTRATMQINALAPMYITREFLPAMLTDASRESRIVNIASAAGVLSAPQLSVYAASKAALIAWSDTLRLELETEGYGHVKVTTVCPSYISTGMVAGLHNVPRSTWLMPRLAPAYVVGRVWKSMLAGTPMLVLPWTVGLARALRGVLPRPVLDALVLGVGPSSARHRP</sequence>
<dbReference type="Gene3D" id="3.40.50.720">
    <property type="entry name" value="NAD(P)-binding Rossmann-like Domain"/>
    <property type="match status" value="1"/>
</dbReference>
<reference evidence="4 5" key="1">
    <citation type="submission" date="2018-09" db="EMBL/GenBank/DDBJ databases">
        <title>Novel species of Cryobacterium.</title>
        <authorList>
            <person name="Liu Q."/>
            <person name="Xin Y.-H."/>
        </authorList>
    </citation>
    <scope>NUCLEOTIDE SEQUENCE [LARGE SCALE GENOMIC DNA]</scope>
    <source>
        <strain evidence="4 5">Hh39</strain>
    </source>
</reference>
<dbReference type="InterPro" id="IPR002347">
    <property type="entry name" value="SDR_fam"/>
</dbReference>
<dbReference type="EMBL" id="QZVS01000070">
    <property type="protein sequence ID" value="RJT89661.1"/>
    <property type="molecule type" value="Genomic_DNA"/>
</dbReference>
<dbReference type="PRINTS" id="PR00081">
    <property type="entry name" value="GDHRDH"/>
</dbReference>
<dbReference type="Proteomes" id="UP000272015">
    <property type="component" value="Unassembled WGS sequence"/>
</dbReference>
<dbReference type="PRINTS" id="PR00080">
    <property type="entry name" value="SDRFAMILY"/>
</dbReference>
<comment type="caution">
    <text evidence="4">The sequence shown here is derived from an EMBL/GenBank/DDBJ whole genome shotgun (WGS) entry which is preliminary data.</text>
</comment>
<dbReference type="OrthoDB" id="4523082at2"/>
<comment type="similarity">
    <text evidence="1 3">Belongs to the short-chain dehydrogenases/reductases (SDR) family.</text>
</comment>
<name>A0A3A5ML17_9MICO</name>
<keyword evidence="5" id="KW-1185">Reference proteome</keyword>
<dbReference type="Pfam" id="PF00106">
    <property type="entry name" value="adh_short"/>
    <property type="match status" value="1"/>
</dbReference>
<dbReference type="RefSeq" id="WP_119973189.1">
    <property type="nucleotide sequence ID" value="NZ_JBHSQA010000006.1"/>
</dbReference>
<gene>
    <name evidence="4" type="ORF">D6T64_06135</name>
</gene>
<dbReference type="SUPFAM" id="SSF51735">
    <property type="entry name" value="NAD(P)-binding Rossmann-fold domains"/>
    <property type="match status" value="1"/>
</dbReference>
<protein>
    <submittedName>
        <fullName evidence="4">SDR family NAD(P)-dependent oxidoreductase</fullName>
    </submittedName>
</protein>
<organism evidence="4 5">
    <name type="scientific">Cryobacterium melibiosiphilum</name>
    <dbReference type="NCBI Taxonomy" id="995039"/>
    <lineage>
        <taxon>Bacteria</taxon>
        <taxon>Bacillati</taxon>
        <taxon>Actinomycetota</taxon>
        <taxon>Actinomycetes</taxon>
        <taxon>Micrococcales</taxon>
        <taxon>Microbacteriaceae</taxon>
        <taxon>Cryobacterium</taxon>
    </lineage>
</organism>
<proteinExistence type="inferred from homology"/>
<evidence type="ECO:0000313" key="4">
    <source>
        <dbReference type="EMBL" id="RJT89661.1"/>
    </source>
</evidence>
<evidence type="ECO:0000256" key="2">
    <source>
        <dbReference type="ARBA" id="ARBA00023002"/>
    </source>
</evidence>
<dbReference type="PANTHER" id="PTHR24322:SF736">
    <property type="entry name" value="RETINOL DEHYDROGENASE 10"/>
    <property type="match status" value="1"/>
</dbReference>
<evidence type="ECO:0000256" key="3">
    <source>
        <dbReference type="RuleBase" id="RU000363"/>
    </source>
</evidence>
<dbReference type="AlphaFoldDB" id="A0A3A5ML17"/>
<evidence type="ECO:0000313" key="5">
    <source>
        <dbReference type="Proteomes" id="UP000272015"/>
    </source>
</evidence>
<dbReference type="GO" id="GO:0016616">
    <property type="term" value="F:oxidoreductase activity, acting on the CH-OH group of donors, NAD or NADP as acceptor"/>
    <property type="evidence" value="ECO:0007669"/>
    <property type="project" value="TreeGrafter"/>
</dbReference>
<accession>A0A3A5ML17</accession>
<dbReference type="InterPro" id="IPR036291">
    <property type="entry name" value="NAD(P)-bd_dom_sf"/>
</dbReference>